<sequence length="96" mass="11556">MRFYYNRRDYKYPELGERALPAGYIQRDLTRIAADRILKTETCAREWRRDPPANGSRGATERYEAVRPRPVSFIYMLMPTRQPIRPAFHFTLYRNL</sequence>
<accession>A0A4C1TVV9</accession>
<evidence type="ECO:0000313" key="1">
    <source>
        <dbReference type="EMBL" id="GBP18183.1"/>
    </source>
</evidence>
<dbReference type="EMBL" id="BGZK01000094">
    <property type="protein sequence ID" value="GBP18183.1"/>
    <property type="molecule type" value="Genomic_DNA"/>
</dbReference>
<gene>
    <name evidence="1" type="ORF">EVAR_9025_1</name>
</gene>
<keyword evidence="2" id="KW-1185">Reference proteome</keyword>
<protein>
    <submittedName>
        <fullName evidence="1">Uncharacterized protein</fullName>
    </submittedName>
</protein>
<organism evidence="1 2">
    <name type="scientific">Eumeta variegata</name>
    <name type="common">Bagworm moth</name>
    <name type="synonym">Eumeta japonica</name>
    <dbReference type="NCBI Taxonomy" id="151549"/>
    <lineage>
        <taxon>Eukaryota</taxon>
        <taxon>Metazoa</taxon>
        <taxon>Ecdysozoa</taxon>
        <taxon>Arthropoda</taxon>
        <taxon>Hexapoda</taxon>
        <taxon>Insecta</taxon>
        <taxon>Pterygota</taxon>
        <taxon>Neoptera</taxon>
        <taxon>Endopterygota</taxon>
        <taxon>Lepidoptera</taxon>
        <taxon>Glossata</taxon>
        <taxon>Ditrysia</taxon>
        <taxon>Tineoidea</taxon>
        <taxon>Psychidae</taxon>
        <taxon>Oiketicinae</taxon>
        <taxon>Eumeta</taxon>
    </lineage>
</organism>
<proteinExistence type="predicted"/>
<dbReference type="AlphaFoldDB" id="A0A4C1TVV9"/>
<reference evidence="1 2" key="1">
    <citation type="journal article" date="2019" name="Commun. Biol.">
        <title>The bagworm genome reveals a unique fibroin gene that provides high tensile strength.</title>
        <authorList>
            <person name="Kono N."/>
            <person name="Nakamura H."/>
            <person name="Ohtoshi R."/>
            <person name="Tomita M."/>
            <person name="Numata K."/>
            <person name="Arakawa K."/>
        </authorList>
    </citation>
    <scope>NUCLEOTIDE SEQUENCE [LARGE SCALE GENOMIC DNA]</scope>
</reference>
<evidence type="ECO:0000313" key="2">
    <source>
        <dbReference type="Proteomes" id="UP000299102"/>
    </source>
</evidence>
<dbReference type="Proteomes" id="UP000299102">
    <property type="component" value="Unassembled WGS sequence"/>
</dbReference>
<comment type="caution">
    <text evidence="1">The sequence shown here is derived from an EMBL/GenBank/DDBJ whole genome shotgun (WGS) entry which is preliminary data.</text>
</comment>
<name>A0A4C1TVV9_EUMVA</name>